<dbReference type="EC" id="5.6.2.4" evidence="13 15"/>
<dbReference type="NCBIfam" id="NF008170">
    <property type="entry name" value="PRK10917.2-4"/>
    <property type="match status" value="1"/>
</dbReference>
<dbReference type="InterPro" id="IPR027417">
    <property type="entry name" value="P-loop_NTPase"/>
</dbReference>
<feature type="domain" description="Helicase ATP-binding" evidence="16">
    <location>
        <begin position="435"/>
        <end position="596"/>
    </location>
</feature>
<dbReference type="NCBIfam" id="NF008168">
    <property type="entry name" value="PRK10917.2-2"/>
    <property type="match status" value="1"/>
</dbReference>
<dbReference type="AlphaFoldDB" id="A0A318R5M9"/>
<comment type="caution">
    <text evidence="18">The sequence shown here is derived from an EMBL/GenBank/DDBJ whole genome shotgun (WGS) entry which is preliminary data.</text>
</comment>
<keyword evidence="6 15" id="KW-0347">Helicase</keyword>
<sequence length="846" mass="95126">MVERYNPNISSNDLTATPDSKSGELLAWIRSLQQALTVEVDHGFTDIQGRKNKFSSFVSDYLLKCPSLDIPEYELCKLKELAFEFKIYSSMSTDRRRRIIVQTRQSLHDLHKYKEGAETTKLLNLKIKKSQDLNFNKKSSSSDILSLESQISAIKGVGPKQAEKLSGIGLFFIRDLINYFPRDYVDYTSLKTIDKTQSGQNVTIVAKIRRCSSFKSPKNPNLSILELFIKDKTGGMKITRFFAGRRSSSIAYVKSQQSLYPVGATIAVSGLVKESRYGKSINDPLIEIIDTPNSYLKSRTIGQIFPVYSLTDGITADKFRDLIQSILYLTSDIKDSIPIDILNRLDLPSKKDAFFQIHNPQNSKTLAKARRRIVFEEFLLLQLSLLLRRELHKKCNSPQLSIEQNSNGLVEKFLSILPFSLTSAQKRVLKEIELDIVKSEPMSRLLQGDVGSGKTVIAISALLTAVQSGWQGAFMAPTEVLARQHYQTLNKWIPQLELNVDLLTGSTPKSRRKQILADLSNGATKILVGTHALFEDPVVFERLGLVVVDEQHRFGVKQRNKLLNKGLQPHLLTMTATPIPRTLALTLHGDLDVSQLDELPPGRTPISTQLISPKDKQYAYDLIRGEINKGHQIYVVLPLIEESEKLELSAAVDVYHQLSTEIFSEFTVELLHGKMKSHEKQEVIKNFLNKKSDILVSTTVIEVGVDVPNASVMLIENSDRFGLAQLHQLRGRVGRGASKSYCLLSHQNKNKLSRQRLEVLVNSNDGFEISEIDLRFRGPGQVLGTKQSGLPDFALASLAEDTDVLELARNEARNLLDSDPQLKNNSMLRMLIKAKWDKLKIGNKLN</sequence>
<dbReference type="Pfam" id="PF00270">
    <property type="entry name" value="DEAD"/>
    <property type="match status" value="1"/>
</dbReference>
<evidence type="ECO:0000259" key="16">
    <source>
        <dbReference type="PROSITE" id="PS51192"/>
    </source>
</evidence>
<dbReference type="InterPro" id="IPR014001">
    <property type="entry name" value="Helicase_ATP-bd"/>
</dbReference>
<comment type="catalytic activity">
    <reaction evidence="12 15">
        <text>Couples ATP hydrolysis with the unwinding of duplex DNA by translocating in the 3'-5' direction.</text>
        <dbReference type="EC" id="5.6.2.4"/>
    </reaction>
</comment>
<dbReference type="InterPro" id="IPR047112">
    <property type="entry name" value="RecG/Mfd"/>
</dbReference>
<organism evidence="18 19">
    <name type="scientific">Prochlorococcus marinus XMU1408</name>
    <dbReference type="NCBI Taxonomy" id="2213228"/>
    <lineage>
        <taxon>Bacteria</taxon>
        <taxon>Bacillati</taxon>
        <taxon>Cyanobacteriota</taxon>
        <taxon>Cyanophyceae</taxon>
        <taxon>Synechococcales</taxon>
        <taxon>Prochlorococcaceae</taxon>
        <taxon>Prochlorococcus</taxon>
    </lineage>
</organism>
<dbReference type="Pfam" id="PF00271">
    <property type="entry name" value="Helicase_C"/>
    <property type="match status" value="1"/>
</dbReference>
<evidence type="ECO:0000256" key="14">
    <source>
        <dbReference type="ARBA" id="ARBA00048988"/>
    </source>
</evidence>
<evidence type="ECO:0000256" key="5">
    <source>
        <dbReference type="ARBA" id="ARBA00022801"/>
    </source>
</evidence>
<reference evidence="18 19" key="1">
    <citation type="journal article" date="2018" name="Appl. Environ. Microbiol.">
        <title>Genome rearrangement shapes Prochlorococcus ecological adaptation.</title>
        <authorList>
            <person name="Yan W."/>
            <person name="Wei S."/>
            <person name="Wang Q."/>
            <person name="Xiao X."/>
            <person name="Zeng Q."/>
            <person name="Jiao N."/>
            <person name="Zhang R."/>
        </authorList>
    </citation>
    <scope>NUCLEOTIDE SEQUENCE [LARGE SCALE GENOMIC DNA]</scope>
    <source>
        <strain evidence="18 19">XMU1408</strain>
    </source>
</reference>
<protein>
    <recommendedName>
        <fullName evidence="2 15">ATP-dependent DNA helicase RecG</fullName>
        <ecNumber evidence="13 15">5.6.2.4</ecNumber>
    </recommendedName>
</protein>
<dbReference type="PROSITE" id="PS51194">
    <property type="entry name" value="HELICASE_CTER"/>
    <property type="match status" value="1"/>
</dbReference>
<feature type="domain" description="Helicase C-terminal" evidence="17">
    <location>
        <begin position="615"/>
        <end position="775"/>
    </location>
</feature>
<evidence type="ECO:0000256" key="7">
    <source>
        <dbReference type="ARBA" id="ARBA00022840"/>
    </source>
</evidence>
<dbReference type="InterPro" id="IPR001650">
    <property type="entry name" value="Helicase_C-like"/>
</dbReference>
<evidence type="ECO:0000256" key="15">
    <source>
        <dbReference type="RuleBase" id="RU363016"/>
    </source>
</evidence>
<dbReference type="CDD" id="cd04488">
    <property type="entry name" value="RecG_wedge_OBF"/>
    <property type="match status" value="1"/>
</dbReference>
<evidence type="ECO:0000256" key="4">
    <source>
        <dbReference type="ARBA" id="ARBA00022763"/>
    </source>
</evidence>
<evidence type="ECO:0000256" key="11">
    <source>
        <dbReference type="ARBA" id="ARBA00023235"/>
    </source>
</evidence>
<name>A0A318R5M9_PROMR</name>
<evidence type="ECO:0000256" key="2">
    <source>
        <dbReference type="ARBA" id="ARBA00017846"/>
    </source>
</evidence>
<dbReference type="GO" id="GO:0006281">
    <property type="term" value="P:DNA repair"/>
    <property type="evidence" value="ECO:0007669"/>
    <property type="project" value="UniProtKB-UniRule"/>
</dbReference>
<dbReference type="GO" id="GO:0003677">
    <property type="term" value="F:DNA binding"/>
    <property type="evidence" value="ECO:0007669"/>
    <property type="project" value="UniProtKB-KW"/>
</dbReference>
<dbReference type="SMART" id="SM00487">
    <property type="entry name" value="DEXDc"/>
    <property type="match status" value="1"/>
</dbReference>
<proteinExistence type="inferred from homology"/>
<dbReference type="GO" id="GO:0016887">
    <property type="term" value="F:ATP hydrolysis activity"/>
    <property type="evidence" value="ECO:0007669"/>
    <property type="project" value="RHEA"/>
</dbReference>
<keyword evidence="5 15" id="KW-0378">Hydrolase</keyword>
<dbReference type="SMART" id="SM00490">
    <property type="entry name" value="HELICc"/>
    <property type="match status" value="1"/>
</dbReference>
<dbReference type="Gene3D" id="2.40.50.140">
    <property type="entry name" value="Nucleic acid-binding proteins"/>
    <property type="match status" value="1"/>
</dbReference>
<dbReference type="SUPFAM" id="SSF50249">
    <property type="entry name" value="Nucleic acid-binding proteins"/>
    <property type="match status" value="1"/>
</dbReference>
<evidence type="ECO:0000256" key="9">
    <source>
        <dbReference type="ARBA" id="ARBA00023172"/>
    </source>
</evidence>
<accession>A0A318R5M9</accession>
<dbReference type="NCBIfam" id="TIGR00643">
    <property type="entry name" value="recG"/>
    <property type="match status" value="1"/>
</dbReference>
<dbReference type="Proteomes" id="UP000247807">
    <property type="component" value="Unassembled WGS sequence"/>
</dbReference>
<dbReference type="GO" id="GO:0005524">
    <property type="term" value="F:ATP binding"/>
    <property type="evidence" value="ECO:0007669"/>
    <property type="project" value="UniProtKB-KW"/>
</dbReference>
<dbReference type="InterPro" id="IPR012340">
    <property type="entry name" value="NA-bd_OB-fold"/>
</dbReference>
<keyword evidence="8" id="KW-0238">DNA-binding</keyword>
<evidence type="ECO:0000256" key="12">
    <source>
        <dbReference type="ARBA" id="ARBA00034617"/>
    </source>
</evidence>
<dbReference type="SUPFAM" id="SSF52540">
    <property type="entry name" value="P-loop containing nucleoside triphosphate hydrolases"/>
    <property type="match status" value="2"/>
</dbReference>
<dbReference type="PROSITE" id="PS51192">
    <property type="entry name" value="HELICASE_ATP_BIND_1"/>
    <property type="match status" value="1"/>
</dbReference>
<dbReference type="InterPro" id="IPR045562">
    <property type="entry name" value="RecG_dom3_C"/>
</dbReference>
<dbReference type="OrthoDB" id="9804325at2"/>
<evidence type="ECO:0000259" key="17">
    <source>
        <dbReference type="PROSITE" id="PS51194"/>
    </source>
</evidence>
<keyword evidence="11" id="KW-0413">Isomerase</keyword>
<evidence type="ECO:0000313" key="19">
    <source>
        <dbReference type="Proteomes" id="UP000247807"/>
    </source>
</evidence>
<keyword evidence="7 15" id="KW-0067">ATP-binding</keyword>
<evidence type="ECO:0000256" key="13">
    <source>
        <dbReference type="ARBA" id="ARBA00034808"/>
    </source>
</evidence>
<evidence type="ECO:0000256" key="10">
    <source>
        <dbReference type="ARBA" id="ARBA00023204"/>
    </source>
</evidence>
<dbReference type="NCBIfam" id="NF008165">
    <property type="entry name" value="PRK10917.1-3"/>
    <property type="match status" value="1"/>
</dbReference>
<dbReference type="InterPro" id="IPR033454">
    <property type="entry name" value="RecG_wedge"/>
</dbReference>
<evidence type="ECO:0000256" key="6">
    <source>
        <dbReference type="ARBA" id="ARBA00022806"/>
    </source>
</evidence>
<dbReference type="EMBL" id="QJUE01000002">
    <property type="protein sequence ID" value="PYE02902.1"/>
    <property type="molecule type" value="Genomic_DNA"/>
</dbReference>
<dbReference type="RefSeq" id="WP_158466397.1">
    <property type="nucleotide sequence ID" value="NZ_QJUE01000002.1"/>
</dbReference>
<keyword evidence="3 15" id="KW-0547">Nucleotide-binding</keyword>
<dbReference type="PANTHER" id="PTHR47964">
    <property type="entry name" value="ATP-DEPENDENT DNA HELICASE HOMOLOG RECG, CHLOROPLASTIC"/>
    <property type="match status" value="1"/>
</dbReference>
<evidence type="ECO:0000313" key="18">
    <source>
        <dbReference type="EMBL" id="PYE02902.1"/>
    </source>
</evidence>
<dbReference type="Pfam" id="PF17191">
    <property type="entry name" value="RecG_wedge"/>
    <property type="match status" value="1"/>
</dbReference>
<comment type="similarity">
    <text evidence="1 15">Belongs to the helicase family. RecG subfamily.</text>
</comment>
<dbReference type="CDD" id="cd17992">
    <property type="entry name" value="DEXHc_RecG"/>
    <property type="match status" value="1"/>
</dbReference>
<comment type="catalytic activity">
    <reaction evidence="14 15">
        <text>ATP + H2O = ADP + phosphate + H(+)</text>
        <dbReference type="Rhea" id="RHEA:13065"/>
        <dbReference type="ChEBI" id="CHEBI:15377"/>
        <dbReference type="ChEBI" id="CHEBI:15378"/>
        <dbReference type="ChEBI" id="CHEBI:30616"/>
        <dbReference type="ChEBI" id="CHEBI:43474"/>
        <dbReference type="ChEBI" id="CHEBI:456216"/>
        <dbReference type="EC" id="5.6.2.4"/>
    </reaction>
</comment>
<dbReference type="GO" id="GO:0043138">
    <property type="term" value="F:3'-5' DNA helicase activity"/>
    <property type="evidence" value="ECO:0007669"/>
    <property type="project" value="UniProtKB-EC"/>
</dbReference>
<dbReference type="InterPro" id="IPR011545">
    <property type="entry name" value="DEAD/DEAH_box_helicase_dom"/>
</dbReference>
<gene>
    <name evidence="18" type="ORF">DNJ73_03905</name>
</gene>
<comment type="function">
    <text evidence="15">Plays a critical role in recombination and DNA repair. Helps process Holliday junction intermediates to mature products by catalyzing branch migration. Has replication fork regression activity, unwinds stalled or blocked replication forks to make a HJ that can be resolved. Has a DNA unwinding activity characteristic of a DNA helicase with 3'-5' polarity.</text>
</comment>
<evidence type="ECO:0000256" key="3">
    <source>
        <dbReference type="ARBA" id="ARBA00022741"/>
    </source>
</evidence>
<dbReference type="Gene3D" id="3.40.50.300">
    <property type="entry name" value="P-loop containing nucleotide triphosphate hydrolases"/>
    <property type="match status" value="2"/>
</dbReference>
<dbReference type="PANTHER" id="PTHR47964:SF1">
    <property type="entry name" value="ATP-DEPENDENT DNA HELICASE HOMOLOG RECG, CHLOROPLASTIC"/>
    <property type="match status" value="1"/>
</dbReference>
<evidence type="ECO:0000256" key="1">
    <source>
        <dbReference type="ARBA" id="ARBA00007504"/>
    </source>
</evidence>
<dbReference type="GO" id="GO:0006310">
    <property type="term" value="P:DNA recombination"/>
    <property type="evidence" value="ECO:0007669"/>
    <property type="project" value="UniProtKB-UniRule"/>
</dbReference>
<keyword evidence="4 15" id="KW-0227">DNA damage</keyword>
<keyword evidence="9 15" id="KW-0233">DNA recombination</keyword>
<dbReference type="InterPro" id="IPR004609">
    <property type="entry name" value="ATP-dep_DNA_helicase_RecG"/>
</dbReference>
<evidence type="ECO:0000256" key="8">
    <source>
        <dbReference type="ARBA" id="ARBA00023125"/>
    </source>
</evidence>
<keyword evidence="10 15" id="KW-0234">DNA repair</keyword>
<dbReference type="Pfam" id="PF19833">
    <property type="entry name" value="RecG_dom3_C"/>
    <property type="match status" value="1"/>
</dbReference>